<evidence type="ECO:0000313" key="2">
    <source>
        <dbReference type="EMBL" id="SDX99076.1"/>
    </source>
</evidence>
<gene>
    <name evidence="2" type="ORF">SAMN05421504_104153</name>
</gene>
<organism evidence="2 3">
    <name type="scientific">Amycolatopsis xylanica</name>
    <dbReference type="NCBI Taxonomy" id="589385"/>
    <lineage>
        <taxon>Bacteria</taxon>
        <taxon>Bacillati</taxon>
        <taxon>Actinomycetota</taxon>
        <taxon>Actinomycetes</taxon>
        <taxon>Pseudonocardiales</taxon>
        <taxon>Pseudonocardiaceae</taxon>
        <taxon>Amycolatopsis</taxon>
    </lineage>
</organism>
<proteinExistence type="predicted"/>
<evidence type="ECO:0000313" key="3">
    <source>
        <dbReference type="Proteomes" id="UP000199515"/>
    </source>
</evidence>
<dbReference type="STRING" id="589385.SAMN05421504_104153"/>
<evidence type="ECO:0000256" key="1">
    <source>
        <dbReference type="SAM" id="MobiDB-lite"/>
    </source>
</evidence>
<keyword evidence="3" id="KW-1185">Reference proteome</keyword>
<dbReference type="AlphaFoldDB" id="A0A1H3G712"/>
<dbReference type="EMBL" id="FNON01000004">
    <property type="protein sequence ID" value="SDX99076.1"/>
    <property type="molecule type" value="Genomic_DNA"/>
</dbReference>
<name>A0A1H3G712_9PSEU</name>
<sequence length="57" mass="6290">MREHETRKQDEDEELPPLRTPPLNTEVPSVPNRDVGTGGTKEVDDPPNTDDGILPPS</sequence>
<feature type="region of interest" description="Disordered" evidence="1">
    <location>
        <begin position="1"/>
        <end position="57"/>
    </location>
</feature>
<reference evidence="2 3" key="1">
    <citation type="submission" date="2016-10" db="EMBL/GenBank/DDBJ databases">
        <authorList>
            <person name="de Groot N.N."/>
        </authorList>
    </citation>
    <scope>NUCLEOTIDE SEQUENCE [LARGE SCALE GENOMIC DNA]</scope>
    <source>
        <strain evidence="2 3">CPCC 202699</strain>
    </source>
</reference>
<feature type="compositionally biased region" description="Basic and acidic residues" evidence="1">
    <location>
        <begin position="1"/>
        <end position="10"/>
    </location>
</feature>
<dbReference type="Proteomes" id="UP000199515">
    <property type="component" value="Unassembled WGS sequence"/>
</dbReference>
<accession>A0A1H3G712</accession>
<dbReference type="RefSeq" id="WP_176968712.1">
    <property type="nucleotide sequence ID" value="NZ_FNON01000004.1"/>
</dbReference>
<protein>
    <submittedName>
        <fullName evidence="2">Uncharacterized protein</fullName>
    </submittedName>
</protein>